<evidence type="ECO:0000259" key="3">
    <source>
        <dbReference type="Pfam" id="PF11350"/>
    </source>
</evidence>
<feature type="region of interest" description="Disordered" evidence="1">
    <location>
        <begin position="291"/>
        <end position="328"/>
    </location>
</feature>
<keyword evidence="2" id="KW-0812">Transmembrane</keyword>
<feature type="compositionally biased region" description="Polar residues" evidence="1">
    <location>
        <begin position="252"/>
        <end position="261"/>
    </location>
</feature>
<proteinExistence type="predicted"/>
<feature type="compositionally biased region" description="Polar residues" evidence="1">
    <location>
        <begin position="226"/>
        <end position="237"/>
    </location>
</feature>
<gene>
    <name evidence="4" type="ORF">BN381_100037</name>
</gene>
<evidence type="ECO:0000256" key="2">
    <source>
        <dbReference type="SAM" id="Phobius"/>
    </source>
</evidence>
<dbReference type="AlphaFoldDB" id="R4YW77"/>
<feature type="domain" description="DUF3152" evidence="3">
    <location>
        <begin position="81"/>
        <end position="196"/>
    </location>
</feature>
<dbReference type="HOGENOM" id="CLU_529649_0_0_11"/>
<name>R4YW77_9ACTN</name>
<feature type="compositionally biased region" description="Acidic residues" evidence="1">
    <location>
        <begin position="313"/>
        <end position="322"/>
    </location>
</feature>
<protein>
    <recommendedName>
        <fullName evidence="3">DUF3152 domain-containing protein</fullName>
    </recommendedName>
</protein>
<dbReference type="InterPro" id="IPR022603">
    <property type="entry name" value="DUF3152"/>
</dbReference>
<dbReference type="EMBL" id="CANL01000002">
    <property type="protein sequence ID" value="CCM62150.1"/>
    <property type="molecule type" value="Genomic_DNA"/>
</dbReference>
<dbReference type="eggNOG" id="COG5479">
    <property type="taxonomic scope" value="Bacteria"/>
</dbReference>
<dbReference type="STRING" id="1229780.BN381_100037"/>
<comment type="caution">
    <text evidence="4">The sequence shown here is derived from an EMBL/GenBank/DDBJ whole genome shotgun (WGS) entry which is preliminary data.</text>
</comment>
<dbReference type="RefSeq" id="WP_012223306.1">
    <property type="nucleotide sequence ID" value="NZ_HG422565.1"/>
</dbReference>
<sequence length="514" mass="53683">MNHLPHTFEQVTRRGALSRAARRTSAMLAVGLATAATITLAPTFGVNAGAQDGPAQENVALAFESPLEDVSPDVLKVTALATLGDERGWVRAGFTFTEDESSPNRILLAEPDATAALCAGADADGTIGCQRETIVVINAAAWRQPPDGWAEPETYRQYLINHLVGHLLGQAQQVDRCPNPGEPAAVMAPQFEGLEGCQPNAWPLDPEVLTASKRPVEIAQAPGTDDSPTATTSQDGTAVTLGTDVPKATGEPANTGTTKSSSPAALVALGVIALILLAGLAWIALRRRRPGASPDSLDGGTNPDGFSTATDLTETDPPDVIDESGTTPINVPATVEMATGDTGDDHFVPFGLGANGSDDDLAGDQPWTLSLSGAAQQEGRLAWLVPNRWEERDITALTDALSDTTDASSETTGDPTAPEQVGDLLTSFFQARPYLAPDDHEAVGLTILGTDEVVAVALGAAEVIELRNGLAKPARRQGVVRLHHSDTALLEVEVSVLAPARPRSRITVERAATP</sequence>
<organism evidence="4 5">
    <name type="scientific">Candidatus Neomicrothrix parvicella RN1</name>
    <dbReference type="NCBI Taxonomy" id="1229780"/>
    <lineage>
        <taxon>Bacteria</taxon>
        <taxon>Bacillati</taxon>
        <taxon>Actinomycetota</taxon>
        <taxon>Acidimicrobiia</taxon>
        <taxon>Acidimicrobiales</taxon>
        <taxon>Microthrixaceae</taxon>
        <taxon>Candidatus Neomicrothrix</taxon>
    </lineage>
</organism>
<feature type="transmembrane region" description="Helical" evidence="2">
    <location>
        <begin position="264"/>
        <end position="285"/>
    </location>
</feature>
<keyword evidence="5" id="KW-1185">Reference proteome</keyword>
<evidence type="ECO:0000256" key="1">
    <source>
        <dbReference type="SAM" id="MobiDB-lite"/>
    </source>
</evidence>
<evidence type="ECO:0000313" key="4">
    <source>
        <dbReference type="EMBL" id="CCM62150.1"/>
    </source>
</evidence>
<keyword evidence="2" id="KW-0472">Membrane</keyword>
<dbReference type="Pfam" id="PF11350">
    <property type="entry name" value="DUF3152"/>
    <property type="match status" value="1"/>
</dbReference>
<dbReference type="OrthoDB" id="9779865at2"/>
<accession>R4YW77</accession>
<feature type="region of interest" description="Disordered" evidence="1">
    <location>
        <begin position="219"/>
        <end position="261"/>
    </location>
</feature>
<keyword evidence="2" id="KW-1133">Transmembrane helix</keyword>
<reference evidence="4 5" key="1">
    <citation type="journal article" date="2013" name="ISME J.">
        <title>Metabolic model for the filamentous 'Candidatus Microthrix parvicella' based on genomic and metagenomic analyses.</title>
        <authorList>
            <person name="Jon McIlroy S."/>
            <person name="Kristiansen R."/>
            <person name="Albertsen M."/>
            <person name="Michael Karst S."/>
            <person name="Rossetti S."/>
            <person name="Lund Nielsen J."/>
            <person name="Tandoi V."/>
            <person name="James Seviour R."/>
            <person name="Nielsen P.H."/>
        </authorList>
    </citation>
    <scope>NUCLEOTIDE SEQUENCE [LARGE SCALE GENOMIC DNA]</scope>
    <source>
        <strain evidence="4 5">RN1</strain>
    </source>
</reference>
<evidence type="ECO:0000313" key="5">
    <source>
        <dbReference type="Proteomes" id="UP000018291"/>
    </source>
</evidence>
<dbReference type="Proteomes" id="UP000018291">
    <property type="component" value="Unassembled WGS sequence"/>
</dbReference>